<evidence type="ECO:0000256" key="13">
    <source>
        <dbReference type="SAM" id="Phobius"/>
    </source>
</evidence>
<dbReference type="CDD" id="cd18382">
    <property type="entry name" value="BTB_POZ_Kv6_KCNG"/>
    <property type="match status" value="1"/>
</dbReference>
<dbReference type="SMART" id="SM00225">
    <property type="entry name" value="BTB"/>
    <property type="match status" value="1"/>
</dbReference>
<keyword evidence="17" id="KW-1185">Reference proteome</keyword>
<name>A0A2U9BWX2_SCOMX</name>
<dbReference type="AlphaFoldDB" id="A0A2U9BWX2"/>
<evidence type="ECO:0000256" key="10">
    <source>
        <dbReference type="ARBA" id="ARBA00023065"/>
    </source>
</evidence>
<feature type="domain" description="BTB" evidence="14">
    <location>
        <begin position="59"/>
        <end position="169"/>
    </location>
</feature>
<dbReference type="Gene3D" id="1.20.120.350">
    <property type="entry name" value="Voltage-gated potassium channels. Chain C"/>
    <property type="match status" value="1"/>
</dbReference>
<evidence type="ECO:0000256" key="7">
    <source>
        <dbReference type="ARBA" id="ARBA00022882"/>
    </source>
</evidence>
<dbReference type="Pfam" id="PF00520">
    <property type="entry name" value="Ion_trans"/>
    <property type="match status" value="1"/>
</dbReference>
<dbReference type="Gene3D" id="3.30.710.10">
    <property type="entry name" value="Potassium Channel Kv1.1, Chain A"/>
    <property type="match status" value="1"/>
</dbReference>
<dbReference type="SUPFAM" id="SSF81324">
    <property type="entry name" value="Voltage-gated potassium channels"/>
    <property type="match status" value="1"/>
</dbReference>
<accession>A0A2U9BWX2</accession>
<dbReference type="InterPro" id="IPR003971">
    <property type="entry name" value="K_chnl_volt-dep_Kv5/Kv9"/>
</dbReference>
<keyword evidence="6" id="KW-0631">Potassium channel</keyword>
<evidence type="ECO:0000256" key="9">
    <source>
        <dbReference type="ARBA" id="ARBA00022989"/>
    </source>
</evidence>
<dbReference type="PANTHER" id="PTHR11537:SF167">
    <property type="entry name" value="POTASSIUM VOLTAGE-GATED CHANNEL SUBFAMILY G MEMBER 4"/>
    <property type="match status" value="1"/>
</dbReference>
<dbReference type="GO" id="GO:0008076">
    <property type="term" value="C:voltage-gated potassium channel complex"/>
    <property type="evidence" value="ECO:0007669"/>
    <property type="project" value="InterPro"/>
</dbReference>
<dbReference type="InterPro" id="IPR005821">
    <property type="entry name" value="Ion_trans_dom"/>
</dbReference>
<keyword evidence="2" id="KW-0813">Transport</keyword>
<evidence type="ECO:0000256" key="2">
    <source>
        <dbReference type="ARBA" id="ARBA00022448"/>
    </source>
</evidence>
<dbReference type="EMBL" id="VEVO01000006">
    <property type="protein sequence ID" value="KAF0041442.1"/>
    <property type="molecule type" value="Genomic_DNA"/>
</dbReference>
<evidence type="ECO:0000256" key="4">
    <source>
        <dbReference type="ARBA" id="ARBA00022538"/>
    </source>
</evidence>
<dbReference type="PRINTS" id="PR00169">
    <property type="entry name" value="KCHANNEL"/>
</dbReference>
<dbReference type="InterPro" id="IPR027359">
    <property type="entry name" value="Volt_channel_dom_sf"/>
</dbReference>
<feature type="transmembrane region" description="Helical" evidence="13">
    <location>
        <begin position="433"/>
        <end position="457"/>
    </location>
</feature>
<evidence type="ECO:0000256" key="1">
    <source>
        <dbReference type="ARBA" id="ARBA00004651"/>
    </source>
</evidence>
<keyword evidence="11 13" id="KW-0472">Membrane</keyword>
<gene>
    <name evidence="16" type="ORF">F2P81_007340</name>
    <name evidence="15" type="ORF">SMAX5B_017826</name>
</gene>
<comment type="subcellular location">
    <subcellularLocation>
        <location evidence="1">Cell membrane</location>
        <topology evidence="1">Multi-pass membrane protein</topology>
    </subcellularLocation>
</comment>
<dbReference type="Gene3D" id="1.10.287.70">
    <property type="match status" value="1"/>
</dbReference>
<keyword evidence="3" id="KW-1003">Cell membrane</keyword>
<dbReference type="PANTHER" id="PTHR11537">
    <property type="entry name" value="VOLTAGE-GATED POTASSIUM CHANNEL"/>
    <property type="match status" value="1"/>
</dbReference>
<dbReference type="FunFam" id="1.20.120.350:FF:000024">
    <property type="entry name" value="Potassium voltage-gated channel subfamily G member 1"/>
    <property type="match status" value="1"/>
</dbReference>
<evidence type="ECO:0000256" key="3">
    <source>
        <dbReference type="ARBA" id="ARBA00022475"/>
    </source>
</evidence>
<reference evidence="16 18" key="2">
    <citation type="submission" date="2019-06" db="EMBL/GenBank/DDBJ databases">
        <title>Draft genomes of female and male turbot (Scophthalmus maximus).</title>
        <authorList>
            <person name="Xu H."/>
            <person name="Xu X.-W."/>
            <person name="Shao C."/>
            <person name="Chen S."/>
        </authorList>
    </citation>
    <scope>NUCLEOTIDE SEQUENCE [LARGE SCALE GENOMIC DNA]</scope>
    <source>
        <strain evidence="16">Ysfricsl-2016a</strain>
        <tissue evidence="16">Blood</tissue>
    </source>
</reference>
<dbReference type="GO" id="GO:0001508">
    <property type="term" value="P:action potential"/>
    <property type="evidence" value="ECO:0007669"/>
    <property type="project" value="TreeGrafter"/>
</dbReference>
<evidence type="ECO:0000256" key="12">
    <source>
        <dbReference type="ARBA" id="ARBA00023303"/>
    </source>
</evidence>
<dbReference type="PRINTS" id="PR01491">
    <property type="entry name" value="KVCHANNEL"/>
</dbReference>
<dbReference type="InterPro" id="IPR003131">
    <property type="entry name" value="T1-type_BTB"/>
</dbReference>
<keyword evidence="8" id="KW-0630">Potassium</keyword>
<keyword evidence="5 13" id="KW-0812">Transmembrane</keyword>
<dbReference type="GO" id="GO:0005251">
    <property type="term" value="F:delayed rectifier potassium channel activity"/>
    <property type="evidence" value="ECO:0007669"/>
    <property type="project" value="TreeGrafter"/>
</dbReference>
<keyword evidence="4" id="KW-0633">Potassium transport</keyword>
<dbReference type="EMBL" id="CP026252">
    <property type="protein sequence ID" value="AWP08828.1"/>
    <property type="molecule type" value="Genomic_DNA"/>
</dbReference>
<proteinExistence type="predicted"/>
<feature type="transmembrane region" description="Helical" evidence="13">
    <location>
        <begin position="261"/>
        <end position="280"/>
    </location>
</feature>
<keyword evidence="10" id="KW-0406">Ion transport</keyword>
<dbReference type="GO" id="GO:0015459">
    <property type="term" value="F:potassium channel regulator activity"/>
    <property type="evidence" value="ECO:0007669"/>
    <property type="project" value="UniProtKB-ARBA"/>
</dbReference>
<sequence>MPIISNANHDFSNLSVSDDSSLDRIFTEIPETETIKGVYYQRAQFIRRPEDLVSIDHGLLAVINVGGNRYTFPWSTLEQFPLTRLGRLSGCRSPEDIASVCDDYDEARREFFFDRSPSAFRVILNFLAAGKLRMLREMCVLSLHDELTYWGVEMTYMERCCKRKMYTRIEEVHEQERREEECRQRNAMQRVPVEETRYRKVMNWLRDMVENPQSGLPGKIFACLSVIMVAVTVVSLCISTMPDLREEEDRGECSSKCYNMFIIETVCVAWFSLEFMLRFIQAPSKLGFLRGPLNIIDAMAILPYYVSLVVTEEDPSLDHERPGGGKGYLDKLSLVLRILRALRILYVMRLARHSLGLQTLGLTVRRSTREFGLLLLFLCVAVTLFSPLVHLAESELTGAHDFSSIPASYWWAIISMTTVGYGDMVPRSIPGQVVAMSSILSGILIMAFPATSIFHMFSRSYQELKMENDRLFKEECAAAAAAAAAATGELQEGKKNFFIRLLGFIDILGLQMRREGETRGGVMVSDGPSTGKTSVHDYMLNPFGRIESLERSEYSATYLFALDFETIVNRDESQFGQSLIWKQILCLSMDEKGISHPAISAAPDGVKVLLMQKEVSTGSSF</sequence>
<dbReference type="Pfam" id="PF02214">
    <property type="entry name" value="BTB_2"/>
    <property type="match status" value="1"/>
</dbReference>
<evidence type="ECO:0000256" key="11">
    <source>
        <dbReference type="ARBA" id="ARBA00023136"/>
    </source>
</evidence>
<evidence type="ECO:0000313" key="18">
    <source>
        <dbReference type="Proteomes" id="UP000438429"/>
    </source>
</evidence>
<dbReference type="GO" id="GO:0051260">
    <property type="term" value="P:protein homooligomerization"/>
    <property type="evidence" value="ECO:0007669"/>
    <property type="project" value="InterPro"/>
</dbReference>
<evidence type="ECO:0000313" key="16">
    <source>
        <dbReference type="EMBL" id="KAF0041442.1"/>
    </source>
</evidence>
<evidence type="ECO:0000313" key="15">
    <source>
        <dbReference type="EMBL" id="AWP08828.1"/>
    </source>
</evidence>
<dbReference type="FunFam" id="3.30.710.10:FF:000019">
    <property type="entry name" value="Potassium voltage-gated channel, subfamily G, member 1"/>
    <property type="match status" value="1"/>
</dbReference>
<keyword evidence="12" id="KW-0407">Ion channel</keyword>
<dbReference type="STRING" id="52904.ENSSMAP00000019387"/>
<dbReference type="InterPro" id="IPR028325">
    <property type="entry name" value="VG_K_chnl"/>
</dbReference>
<dbReference type="InterPro" id="IPR011333">
    <property type="entry name" value="SKP1/BTB/POZ_sf"/>
</dbReference>
<evidence type="ECO:0000256" key="8">
    <source>
        <dbReference type="ARBA" id="ARBA00022958"/>
    </source>
</evidence>
<dbReference type="FunFam" id="1.10.287.70:FF:000005">
    <property type="entry name" value="potassium voltage-gated channel subfamily G member 1"/>
    <property type="match status" value="1"/>
</dbReference>
<organism evidence="15 17">
    <name type="scientific">Scophthalmus maximus</name>
    <name type="common">Turbot</name>
    <name type="synonym">Psetta maxima</name>
    <dbReference type="NCBI Taxonomy" id="52904"/>
    <lineage>
        <taxon>Eukaryota</taxon>
        <taxon>Metazoa</taxon>
        <taxon>Chordata</taxon>
        <taxon>Craniata</taxon>
        <taxon>Vertebrata</taxon>
        <taxon>Euteleostomi</taxon>
        <taxon>Actinopterygii</taxon>
        <taxon>Neopterygii</taxon>
        <taxon>Teleostei</taxon>
        <taxon>Neoteleostei</taxon>
        <taxon>Acanthomorphata</taxon>
        <taxon>Carangaria</taxon>
        <taxon>Pleuronectiformes</taxon>
        <taxon>Pleuronectoidei</taxon>
        <taxon>Scophthalmidae</taxon>
        <taxon>Scophthalmus</taxon>
    </lineage>
</organism>
<reference evidence="15 17" key="1">
    <citation type="submission" date="2017-12" db="EMBL/GenBank/DDBJ databases">
        <title>Integrating genomic resources of turbot (Scophthalmus maximus) in depth evaluation of genetic and physical mapping variation across individuals.</title>
        <authorList>
            <person name="Martinez P."/>
        </authorList>
    </citation>
    <scope>NUCLEOTIDE SEQUENCE [LARGE SCALE GENOMIC DNA]</scope>
</reference>
<dbReference type="PRINTS" id="PR01494">
    <property type="entry name" value="KV9CHANNEL"/>
</dbReference>
<feature type="transmembrane region" description="Helical" evidence="13">
    <location>
        <begin position="409"/>
        <end position="426"/>
    </location>
</feature>
<dbReference type="SUPFAM" id="SSF54695">
    <property type="entry name" value="POZ domain"/>
    <property type="match status" value="1"/>
</dbReference>
<evidence type="ECO:0000259" key="14">
    <source>
        <dbReference type="SMART" id="SM00225"/>
    </source>
</evidence>
<dbReference type="InterPro" id="IPR003968">
    <property type="entry name" value="K_chnl_volt-dep_Kv"/>
</dbReference>
<evidence type="ECO:0000313" key="17">
    <source>
        <dbReference type="Proteomes" id="UP000246464"/>
    </source>
</evidence>
<dbReference type="Proteomes" id="UP000438429">
    <property type="component" value="Unassembled WGS sequence"/>
</dbReference>
<evidence type="ECO:0000256" key="6">
    <source>
        <dbReference type="ARBA" id="ARBA00022826"/>
    </source>
</evidence>
<dbReference type="InterPro" id="IPR000210">
    <property type="entry name" value="BTB/POZ_dom"/>
</dbReference>
<feature type="transmembrane region" description="Helical" evidence="13">
    <location>
        <begin position="220"/>
        <end position="241"/>
    </location>
</feature>
<protein>
    <submittedName>
        <fullName evidence="15">Putative potassium voltage-gated channel subfamily G member 4</fullName>
    </submittedName>
</protein>
<keyword evidence="7" id="KW-0851">Voltage-gated channel</keyword>
<dbReference type="Proteomes" id="UP000246464">
    <property type="component" value="Chromosome 10"/>
</dbReference>
<keyword evidence="9 13" id="KW-1133">Transmembrane helix</keyword>
<feature type="transmembrane region" description="Helical" evidence="13">
    <location>
        <begin position="371"/>
        <end position="389"/>
    </location>
</feature>
<evidence type="ECO:0000256" key="5">
    <source>
        <dbReference type="ARBA" id="ARBA00022692"/>
    </source>
</evidence>